<evidence type="ECO:0000313" key="2">
    <source>
        <dbReference type="Proteomes" id="UP001596403"/>
    </source>
</evidence>
<evidence type="ECO:0008006" key="3">
    <source>
        <dbReference type="Google" id="ProtNLM"/>
    </source>
</evidence>
<accession>A0ABW1Z034</accession>
<organism evidence="1 2">
    <name type="scientific">Sulfitobacter profundi</name>
    <dbReference type="NCBI Taxonomy" id="2679961"/>
    <lineage>
        <taxon>Bacteria</taxon>
        <taxon>Pseudomonadati</taxon>
        <taxon>Pseudomonadota</taxon>
        <taxon>Alphaproteobacteria</taxon>
        <taxon>Rhodobacterales</taxon>
        <taxon>Roseobacteraceae</taxon>
        <taxon>Sulfitobacter</taxon>
    </lineage>
</organism>
<dbReference type="Proteomes" id="UP001596403">
    <property type="component" value="Unassembled WGS sequence"/>
</dbReference>
<gene>
    <name evidence="1" type="ORF">ACFQAU_12950</name>
</gene>
<proteinExistence type="predicted"/>
<sequence length="205" mass="21662">MTLPATALHRVAVVPAQITDLYGSLWKGRAVLSGGYSLDWEVRGQPLLLARGVVDWTLQGRDTQLTGVARATPWALEAETVVGRAGPGLMALIPGLALKNCTSRAVVDLQSLSWREGRATAAGVVSVEAGNCEDLLGRAASVPQMTLDLTTQGNDARGLLRDRDSVLAELTVTGDRRVIARVEPEGAVLVPGMPTGGPIIIEYPF</sequence>
<name>A0ABW1Z034_9RHOB</name>
<protein>
    <recommendedName>
        <fullName evidence="3">Type II secretion system protein N</fullName>
    </recommendedName>
</protein>
<dbReference type="RefSeq" id="WP_132445099.1">
    <property type="nucleotide sequence ID" value="NZ_JBHSWA010000001.1"/>
</dbReference>
<evidence type="ECO:0000313" key="1">
    <source>
        <dbReference type="EMBL" id="MFC6642471.1"/>
    </source>
</evidence>
<keyword evidence="2" id="KW-1185">Reference proteome</keyword>
<comment type="caution">
    <text evidence="1">The sequence shown here is derived from an EMBL/GenBank/DDBJ whole genome shotgun (WGS) entry which is preliminary data.</text>
</comment>
<dbReference type="EMBL" id="JBHSWA010000001">
    <property type="protein sequence ID" value="MFC6642471.1"/>
    <property type="molecule type" value="Genomic_DNA"/>
</dbReference>
<reference evidence="2" key="1">
    <citation type="journal article" date="2019" name="Int. J. Syst. Evol. Microbiol.">
        <title>The Global Catalogue of Microorganisms (GCM) 10K type strain sequencing project: providing services to taxonomists for standard genome sequencing and annotation.</title>
        <authorList>
            <consortium name="The Broad Institute Genomics Platform"/>
            <consortium name="The Broad Institute Genome Sequencing Center for Infectious Disease"/>
            <person name="Wu L."/>
            <person name="Ma J."/>
        </authorList>
    </citation>
    <scope>NUCLEOTIDE SEQUENCE [LARGE SCALE GENOMIC DNA]</scope>
    <source>
        <strain evidence="2">NBRC 111368</strain>
    </source>
</reference>